<dbReference type="GO" id="GO:0000462">
    <property type="term" value="P:maturation of SSU-rRNA from tricistronic rRNA transcript (SSU-rRNA, 5.8S rRNA, LSU-rRNA)"/>
    <property type="evidence" value="ECO:0007669"/>
    <property type="project" value="TreeGrafter"/>
</dbReference>
<feature type="compositionally biased region" description="Basic residues" evidence="7">
    <location>
        <begin position="219"/>
        <end position="231"/>
    </location>
</feature>
<evidence type="ECO:0000256" key="5">
    <source>
        <dbReference type="ARBA" id="ARBA00023242"/>
    </source>
</evidence>
<evidence type="ECO:0000256" key="3">
    <source>
        <dbReference type="ARBA" id="ARBA00022517"/>
    </source>
</evidence>
<dbReference type="Pfam" id="PF06102">
    <property type="entry name" value="RRP36"/>
    <property type="match status" value="1"/>
</dbReference>
<keyword evidence="9" id="KW-1185">Reference proteome</keyword>
<dbReference type="PANTHER" id="PTHR21738">
    <property type="entry name" value="RIBOSOMAL RNA PROCESSING PROTEIN 36 HOMOLOG"/>
    <property type="match status" value="1"/>
</dbReference>
<dbReference type="EMBL" id="OV121133">
    <property type="protein sequence ID" value="CAH0550684.1"/>
    <property type="molecule type" value="Genomic_DNA"/>
</dbReference>
<dbReference type="GO" id="GO:0005730">
    <property type="term" value="C:nucleolus"/>
    <property type="evidence" value="ECO:0007669"/>
    <property type="project" value="UniProtKB-SubCell"/>
</dbReference>
<comment type="subunit">
    <text evidence="6">Associates with 90S and pre-40S pre-ribosomal particles.</text>
</comment>
<dbReference type="GO" id="GO:0030686">
    <property type="term" value="C:90S preribosome"/>
    <property type="evidence" value="ECO:0007669"/>
    <property type="project" value="TreeGrafter"/>
</dbReference>
<sequence length="243" mass="28962">MSSDSDSDSDVDQETEEVEDVTEEERLRIRSKLSTMSFEDLLKMREEVGAKVYNNTVLGVKKEKKKLDFRRANKNRPREMSSKIRVKTVLPTVAPVAKKQTARDPRFDPLCGQFEDKTFKTNYKFLHDVRVKEKDALEKELQDCKDPQRKGTIKYLLQRMENQIREQENLDKKHEKIREERREIKDKLKKGEKPVFKKKSVKKLESLIEKYEELKKTNKLQKHIEKRTKKLSQKEKKHDMQPV</sequence>
<keyword evidence="4 6" id="KW-0698">rRNA processing</keyword>
<evidence type="ECO:0000256" key="4">
    <source>
        <dbReference type="ARBA" id="ARBA00022552"/>
    </source>
</evidence>
<evidence type="ECO:0000256" key="2">
    <source>
        <dbReference type="ARBA" id="ARBA00009418"/>
    </source>
</evidence>
<dbReference type="OrthoDB" id="448446at2759"/>
<comment type="subcellular location">
    <subcellularLocation>
        <location evidence="1 6">Nucleus</location>
        <location evidence="1 6">Nucleolus</location>
    </subcellularLocation>
</comment>
<dbReference type="PANTHER" id="PTHR21738:SF0">
    <property type="entry name" value="RIBOSOMAL RNA PROCESSING PROTEIN 36 HOMOLOG"/>
    <property type="match status" value="1"/>
</dbReference>
<evidence type="ECO:0000256" key="1">
    <source>
        <dbReference type="ARBA" id="ARBA00004604"/>
    </source>
</evidence>
<evidence type="ECO:0000256" key="6">
    <source>
        <dbReference type="RuleBase" id="RU368027"/>
    </source>
</evidence>
<feature type="compositionally biased region" description="Basic and acidic residues" evidence="7">
    <location>
        <begin position="232"/>
        <end position="243"/>
    </location>
</feature>
<keyword evidence="5 6" id="KW-0539">Nucleus</keyword>
<keyword evidence="6" id="KW-0687">Ribonucleoprotein</keyword>
<proteinExistence type="inferred from homology"/>
<feature type="compositionally biased region" description="Acidic residues" evidence="7">
    <location>
        <begin position="1"/>
        <end position="23"/>
    </location>
</feature>
<evidence type="ECO:0000313" key="8">
    <source>
        <dbReference type="EMBL" id="CAH0550684.1"/>
    </source>
</evidence>
<evidence type="ECO:0000256" key="7">
    <source>
        <dbReference type="SAM" id="MobiDB-lite"/>
    </source>
</evidence>
<dbReference type="Proteomes" id="UP001154078">
    <property type="component" value="Chromosome 2"/>
</dbReference>
<organism evidence="8 9">
    <name type="scientific">Brassicogethes aeneus</name>
    <name type="common">Rape pollen beetle</name>
    <name type="synonym">Meligethes aeneus</name>
    <dbReference type="NCBI Taxonomy" id="1431903"/>
    <lineage>
        <taxon>Eukaryota</taxon>
        <taxon>Metazoa</taxon>
        <taxon>Ecdysozoa</taxon>
        <taxon>Arthropoda</taxon>
        <taxon>Hexapoda</taxon>
        <taxon>Insecta</taxon>
        <taxon>Pterygota</taxon>
        <taxon>Neoptera</taxon>
        <taxon>Endopterygota</taxon>
        <taxon>Coleoptera</taxon>
        <taxon>Polyphaga</taxon>
        <taxon>Cucujiformia</taxon>
        <taxon>Nitidulidae</taxon>
        <taxon>Meligethinae</taxon>
        <taxon>Brassicogethes</taxon>
    </lineage>
</organism>
<reference evidence="8" key="1">
    <citation type="submission" date="2021-12" db="EMBL/GenBank/DDBJ databases">
        <authorList>
            <person name="King R."/>
        </authorList>
    </citation>
    <scope>NUCLEOTIDE SEQUENCE</scope>
</reference>
<dbReference type="AlphaFoldDB" id="A0A9P0FCV8"/>
<accession>A0A9P0FCV8</accession>
<protein>
    <recommendedName>
        <fullName evidence="6">rRNA biogenesis protein RRP36</fullName>
    </recommendedName>
</protein>
<evidence type="ECO:0000313" key="9">
    <source>
        <dbReference type="Proteomes" id="UP001154078"/>
    </source>
</evidence>
<comment type="function">
    <text evidence="6">Component of the 90S pre-ribosome involved in the maturation of rRNAs. Required for early cleavages of the pre-RNAs in the 40S ribosomal subunit maturation pathway.</text>
</comment>
<feature type="region of interest" description="Disordered" evidence="7">
    <location>
        <begin position="1"/>
        <end position="26"/>
    </location>
</feature>
<comment type="similarity">
    <text evidence="2 6">Belongs to the RRP36 family.</text>
</comment>
<keyword evidence="3 6" id="KW-0690">Ribosome biogenesis</keyword>
<gene>
    <name evidence="8" type="ORF">MELIAE_LOCUS3445</name>
</gene>
<name>A0A9P0FCV8_BRAAE</name>
<feature type="region of interest" description="Disordered" evidence="7">
    <location>
        <begin position="219"/>
        <end position="243"/>
    </location>
</feature>
<dbReference type="InterPro" id="IPR009292">
    <property type="entry name" value="RRP36"/>
</dbReference>